<accession>A0AAN8IE06</accession>
<dbReference type="PANTHER" id="PTHR45877:SF2">
    <property type="entry name" value="E3 UBIQUITIN-PROTEIN LIGASE SINA-RELATED"/>
    <property type="match status" value="1"/>
</dbReference>
<dbReference type="GO" id="GO:0008270">
    <property type="term" value="F:zinc ion binding"/>
    <property type="evidence" value="ECO:0007669"/>
    <property type="project" value="UniProtKB-KW"/>
</dbReference>
<protein>
    <recommendedName>
        <fullName evidence="1">MADF domain-containing protein</fullName>
    </recommendedName>
</protein>
<dbReference type="PROSITE" id="PS51029">
    <property type="entry name" value="MADF"/>
    <property type="match status" value="1"/>
</dbReference>
<dbReference type="Pfam" id="PF10545">
    <property type="entry name" value="MADF_DNA_bdg"/>
    <property type="match status" value="1"/>
</dbReference>
<gene>
    <name evidence="2" type="ORF">GCK32_007074</name>
</gene>
<proteinExistence type="predicted"/>
<dbReference type="AlphaFoldDB" id="A0AAN8IE06"/>
<dbReference type="InterPro" id="IPR004162">
    <property type="entry name" value="SINA-like_animal"/>
</dbReference>
<evidence type="ECO:0000259" key="1">
    <source>
        <dbReference type="PROSITE" id="PS51029"/>
    </source>
</evidence>
<dbReference type="EMBL" id="WIXE01024269">
    <property type="protein sequence ID" value="KAK5965763.1"/>
    <property type="molecule type" value="Genomic_DNA"/>
</dbReference>
<dbReference type="GO" id="GO:0005737">
    <property type="term" value="C:cytoplasm"/>
    <property type="evidence" value="ECO:0007669"/>
    <property type="project" value="InterPro"/>
</dbReference>
<dbReference type="Proteomes" id="UP001331761">
    <property type="component" value="Unassembled WGS sequence"/>
</dbReference>
<sequence length="137" mass="15681">MPSLLLSCPCAACKWQGALNDVMDHLKKKHKSITTLQEEEEKLDHGQHVFYAVVQLIGAKEEADNFMYRMAVYDPFRSQLIDLVELEPCLWDPLCSEYRLIDRKNNAWSRIAKILEESGYTCSGCMLHGILGVVYTI</sequence>
<dbReference type="SUPFAM" id="SSF49599">
    <property type="entry name" value="TRAF domain-like"/>
    <property type="match status" value="1"/>
</dbReference>
<dbReference type="InterPro" id="IPR006578">
    <property type="entry name" value="MADF-dom"/>
</dbReference>
<organism evidence="2 3">
    <name type="scientific">Trichostrongylus colubriformis</name>
    <name type="common">Black scour worm</name>
    <dbReference type="NCBI Taxonomy" id="6319"/>
    <lineage>
        <taxon>Eukaryota</taxon>
        <taxon>Metazoa</taxon>
        <taxon>Ecdysozoa</taxon>
        <taxon>Nematoda</taxon>
        <taxon>Chromadorea</taxon>
        <taxon>Rhabditida</taxon>
        <taxon>Rhabditina</taxon>
        <taxon>Rhabditomorpha</taxon>
        <taxon>Strongyloidea</taxon>
        <taxon>Trichostrongylidae</taxon>
        <taxon>Trichostrongylus</taxon>
    </lineage>
</organism>
<dbReference type="PANTHER" id="PTHR45877">
    <property type="entry name" value="E3 UBIQUITIN-PROTEIN LIGASE SIAH2"/>
    <property type="match status" value="1"/>
</dbReference>
<evidence type="ECO:0000313" key="2">
    <source>
        <dbReference type="EMBL" id="KAK5965763.1"/>
    </source>
</evidence>
<reference evidence="2 3" key="1">
    <citation type="submission" date="2019-10" db="EMBL/GenBank/DDBJ databases">
        <title>Assembly and Annotation for the nematode Trichostrongylus colubriformis.</title>
        <authorList>
            <person name="Martin J."/>
        </authorList>
    </citation>
    <scope>NUCLEOTIDE SEQUENCE [LARGE SCALE GENOMIC DNA]</scope>
    <source>
        <strain evidence="2">G859</strain>
        <tissue evidence="2">Whole worm</tissue>
    </source>
</reference>
<dbReference type="Pfam" id="PF21361">
    <property type="entry name" value="Sina_ZnF"/>
    <property type="match status" value="1"/>
</dbReference>
<dbReference type="GO" id="GO:0043161">
    <property type="term" value="P:proteasome-mediated ubiquitin-dependent protein catabolic process"/>
    <property type="evidence" value="ECO:0007669"/>
    <property type="project" value="TreeGrafter"/>
</dbReference>
<keyword evidence="3" id="KW-1185">Reference proteome</keyword>
<comment type="caution">
    <text evidence="2">The sequence shown here is derived from an EMBL/GenBank/DDBJ whole genome shotgun (WGS) entry which is preliminary data.</text>
</comment>
<dbReference type="Gene3D" id="3.30.160.60">
    <property type="entry name" value="Classic Zinc Finger"/>
    <property type="match status" value="1"/>
</dbReference>
<name>A0AAN8IE06_TRICO</name>
<evidence type="ECO:0000313" key="3">
    <source>
        <dbReference type="Proteomes" id="UP001331761"/>
    </source>
</evidence>
<dbReference type="GO" id="GO:0061630">
    <property type="term" value="F:ubiquitin protein ligase activity"/>
    <property type="evidence" value="ECO:0007669"/>
    <property type="project" value="UniProtKB-EC"/>
</dbReference>
<feature type="domain" description="MADF" evidence="1">
    <location>
        <begin position="79"/>
        <end position="137"/>
    </location>
</feature>
<dbReference type="GO" id="GO:0031624">
    <property type="term" value="F:ubiquitin conjugating enzyme binding"/>
    <property type="evidence" value="ECO:0007669"/>
    <property type="project" value="TreeGrafter"/>
</dbReference>